<dbReference type="Proteomes" id="UP000784294">
    <property type="component" value="Unassembled WGS sequence"/>
</dbReference>
<feature type="region of interest" description="Disordered" evidence="1">
    <location>
        <begin position="1"/>
        <end position="23"/>
    </location>
</feature>
<feature type="region of interest" description="Disordered" evidence="1">
    <location>
        <begin position="122"/>
        <end position="141"/>
    </location>
</feature>
<sequence length="352" mass="39638">MLWLSTKDLDTPTISNDSSPGKPEICSRCPHSAVLSDYLPQPSLVTPTRVSNPPCLIHSTESYGNSKYHEMTYLRRRSLGSQTTTPFEDKIHSKCLGSFDEKTLQYSEIHVQDSILVEKIERSSAPASPQRTRNISKSTHPTLFPDTLVSLPIQNAQDQSPFPLSLPLSPSKQPVSLKQDSQPHGSHKIRDGFHHQQLFSRDPKQQHDCLKLIQLQKTEQSSQPLSLTQIQLTPPWANALAALGRIRQRKSPTKEQENVQVDSYEGNKLGHFISSGPGPKLNKSHTSISYAPLTLNRRQFGAQFGLYKGPNEIEDRQGSSPLPCARLRYSLNDRVREIHRVRQSKLNESRNN</sequence>
<protein>
    <submittedName>
        <fullName evidence="2">Uncharacterized protein</fullName>
    </submittedName>
</protein>
<keyword evidence="3" id="KW-1185">Reference proteome</keyword>
<dbReference type="AlphaFoldDB" id="A0A448XB85"/>
<proteinExistence type="predicted"/>
<accession>A0A448XB85</accession>
<dbReference type="EMBL" id="CAAALY010244565">
    <property type="protein sequence ID" value="VEL32728.1"/>
    <property type="molecule type" value="Genomic_DNA"/>
</dbReference>
<feature type="compositionally biased region" description="Polar residues" evidence="1">
    <location>
        <begin position="125"/>
        <end position="141"/>
    </location>
</feature>
<evidence type="ECO:0000313" key="3">
    <source>
        <dbReference type="Proteomes" id="UP000784294"/>
    </source>
</evidence>
<reference evidence="2" key="1">
    <citation type="submission" date="2018-11" db="EMBL/GenBank/DDBJ databases">
        <authorList>
            <consortium name="Pathogen Informatics"/>
        </authorList>
    </citation>
    <scope>NUCLEOTIDE SEQUENCE</scope>
</reference>
<evidence type="ECO:0000313" key="2">
    <source>
        <dbReference type="EMBL" id="VEL32728.1"/>
    </source>
</evidence>
<evidence type="ECO:0000256" key="1">
    <source>
        <dbReference type="SAM" id="MobiDB-lite"/>
    </source>
</evidence>
<feature type="compositionally biased region" description="Low complexity" evidence="1">
    <location>
        <begin position="160"/>
        <end position="177"/>
    </location>
</feature>
<feature type="region of interest" description="Disordered" evidence="1">
    <location>
        <begin position="160"/>
        <end position="189"/>
    </location>
</feature>
<organism evidence="2 3">
    <name type="scientific">Protopolystoma xenopodis</name>
    <dbReference type="NCBI Taxonomy" id="117903"/>
    <lineage>
        <taxon>Eukaryota</taxon>
        <taxon>Metazoa</taxon>
        <taxon>Spiralia</taxon>
        <taxon>Lophotrochozoa</taxon>
        <taxon>Platyhelminthes</taxon>
        <taxon>Monogenea</taxon>
        <taxon>Polyopisthocotylea</taxon>
        <taxon>Polystomatidea</taxon>
        <taxon>Polystomatidae</taxon>
        <taxon>Protopolystoma</taxon>
    </lineage>
</organism>
<comment type="caution">
    <text evidence="2">The sequence shown here is derived from an EMBL/GenBank/DDBJ whole genome shotgun (WGS) entry which is preliminary data.</text>
</comment>
<name>A0A448XB85_9PLAT</name>
<gene>
    <name evidence="2" type="ORF">PXEA_LOCUS26168</name>
</gene>